<dbReference type="InterPro" id="IPR044974">
    <property type="entry name" value="Disease_R_plants"/>
</dbReference>
<dbReference type="Pfam" id="PF20160">
    <property type="entry name" value="C-JID"/>
    <property type="match status" value="1"/>
</dbReference>
<dbReference type="GO" id="GO:0061809">
    <property type="term" value="F:NAD+ nucleosidase activity, cyclic ADP-ribose generating"/>
    <property type="evidence" value="ECO:0007669"/>
    <property type="project" value="UniProtKB-EC"/>
</dbReference>
<dbReference type="Gene3D" id="3.40.50.300">
    <property type="entry name" value="P-loop containing nucleotide triphosphate hydrolases"/>
    <property type="match status" value="1"/>
</dbReference>
<feature type="region of interest" description="Disordered" evidence="6">
    <location>
        <begin position="802"/>
        <end position="831"/>
    </location>
</feature>
<keyword evidence="2" id="KW-0433">Leucine-rich repeat</keyword>
<dbReference type="SUPFAM" id="SSF52058">
    <property type="entry name" value="L domain-like"/>
    <property type="match status" value="1"/>
</dbReference>
<keyword evidence="4" id="KW-0520">NAD</keyword>
<accession>A0A6A2X8F5</accession>
<dbReference type="Pfam" id="PF00931">
    <property type="entry name" value="NB-ARC"/>
    <property type="match status" value="1"/>
</dbReference>
<proteinExistence type="predicted"/>
<dbReference type="InterPro" id="IPR001611">
    <property type="entry name" value="Leu-rich_rpt"/>
</dbReference>
<dbReference type="GO" id="GO:0006952">
    <property type="term" value="P:defense response"/>
    <property type="evidence" value="ECO:0007669"/>
    <property type="project" value="InterPro"/>
</dbReference>
<dbReference type="InterPro" id="IPR002182">
    <property type="entry name" value="NB-ARC"/>
</dbReference>
<comment type="caution">
    <text evidence="10">The sequence shown here is derived from an EMBL/GenBank/DDBJ whole genome shotgun (WGS) entry which is preliminary data.</text>
</comment>
<dbReference type="PANTHER" id="PTHR11017">
    <property type="entry name" value="LEUCINE-RICH REPEAT-CONTAINING PROTEIN"/>
    <property type="match status" value="1"/>
</dbReference>
<feature type="domain" description="NB-ARC" evidence="7">
    <location>
        <begin position="1"/>
        <end position="145"/>
    </location>
</feature>
<evidence type="ECO:0000259" key="8">
    <source>
        <dbReference type="Pfam" id="PF20160"/>
    </source>
</evidence>
<dbReference type="InterPro" id="IPR058192">
    <property type="entry name" value="WHD_ROQ1-like"/>
</dbReference>
<dbReference type="Proteomes" id="UP000436088">
    <property type="component" value="Unassembled WGS sequence"/>
</dbReference>
<feature type="domain" description="Disease resistance protein Roq1-like winged-helix" evidence="9">
    <location>
        <begin position="189"/>
        <end position="260"/>
    </location>
</feature>
<keyword evidence="3" id="KW-0677">Repeat</keyword>
<dbReference type="Pfam" id="PF23282">
    <property type="entry name" value="WHD_ROQ1"/>
    <property type="match status" value="1"/>
</dbReference>
<evidence type="ECO:0000256" key="4">
    <source>
        <dbReference type="ARBA" id="ARBA00023027"/>
    </source>
</evidence>
<dbReference type="GO" id="GO:0043531">
    <property type="term" value="F:ADP binding"/>
    <property type="evidence" value="ECO:0007669"/>
    <property type="project" value="InterPro"/>
</dbReference>
<dbReference type="InterPro" id="IPR036390">
    <property type="entry name" value="WH_DNA-bd_sf"/>
</dbReference>
<dbReference type="Gene3D" id="3.80.10.10">
    <property type="entry name" value="Ribonuclease Inhibitor"/>
    <property type="match status" value="2"/>
</dbReference>
<evidence type="ECO:0000256" key="6">
    <source>
        <dbReference type="SAM" id="MobiDB-lite"/>
    </source>
</evidence>
<dbReference type="EMBL" id="VEPZ02001466">
    <property type="protein sequence ID" value="KAE8671651.1"/>
    <property type="molecule type" value="Genomic_DNA"/>
</dbReference>
<dbReference type="SUPFAM" id="SSF46785">
    <property type="entry name" value="Winged helix' DNA-binding domain"/>
    <property type="match status" value="1"/>
</dbReference>
<feature type="domain" description="C-JID" evidence="8">
    <location>
        <begin position="712"/>
        <end position="800"/>
    </location>
</feature>
<dbReference type="EC" id="3.2.2.6" evidence="1"/>
<dbReference type="InterPro" id="IPR045344">
    <property type="entry name" value="C-JID"/>
</dbReference>
<evidence type="ECO:0000256" key="5">
    <source>
        <dbReference type="ARBA" id="ARBA00047304"/>
    </source>
</evidence>
<dbReference type="PANTHER" id="PTHR11017:SF559">
    <property type="entry name" value="DISEASE RESISTANCE PROTEIN CHL1"/>
    <property type="match status" value="1"/>
</dbReference>
<organism evidence="10 11">
    <name type="scientific">Hibiscus syriacus</name>
    <name type="common">Rose of Sharon</name>
    <dbReference type="NCBI Taxonomy" id="106335"/>
    <lineage>
        <taxon>Eukaryota</taxon>
        <taxon>Viridiplantae</taxon>
        <taxon>Streptophyta</taxon>
        <taxon>Embryophyta</taxon>
        <taxon>Tracheophyta</taxon>
        <taxon>Spermatophyta</taxon>
        <taxon>Magnoliopsida</taxon>
        <taxon>eudicotyledons</taxon>
        <taxon>Gunneridae</taxon>
        <taxon>Pentapetalae</taxon>
        <taxon>rosids</taxon>
        <taxon>malvids</taxon>
        <taxon>Malvales</taxon>
        <taxon>Malvaceae</taxon>
        <taxon>Malvoideae</taxon>
        <taxon>Hibiscus</taxon>
    </lineage>
</organism>
<dbReference type="InterPro" id="IPR032675">
    <property type="entry name" value="LRR_dom_sf"/>
</dbReference>
<feature type="compositionally biased region" description="Acidic residues" evidence="6">
    <location>
        <begin position="820"/>
        <end position="831"/>
    </location>
</feature>
<evidence type="ECO:0000259" key="9">
    <source>
        <dbReference type="Pfam" id="PF23282"/>
    </source>
</evidence>
<comment type="catalytic activity">
    <reaction evidence="5">
        <text>NAD(+) + H2O = ADP-D-ribose + nicotinamide + H(+)</text>
        <dbReference type="Rhea" id="RHEA:16301"/>
        <dbReference type="ChEBI" id="CHEBI:15377"/>
        <dbReference type="ChEBI" id="CHEBI:15378"/>
        <dbReference type="ChEBI" id="CHEBI:17154"/>
        <dbReference type="ChEBI" id="CHEBI:57540"/>
        <dbReference type="ChEBI" id="CHEBI:57967"/>
        <dbReference type="EC" id="3.2.2.6"/>
    </reaction>
    <physiologicalReaction direction="left-to-right" evidence="5">
        <dbReference type="Rhea" id="RHEA:16302"/>
    </physiologicalReaction>
</comment>
<evidence type="ECO:0000259" key="7">
    <source>
        <dbReference type="Pfam" id="PF00931"/>
    </source>
</evidence>
<evidence type="ECO:0000256" key="1">
    <source>
        <dbReference type="ARBA" id="ARBA00011982"/>
    </source>
</evidence>
<evidence type="ECO:0000313" key="11">
    <source>
        <dbReference type="Proteomes" id="UP000436088"/>
    </source>
</evidence>
<dbReference type="Pfam" id="PF00560">
    <property type="entry name" value="LRR_1"/>
    <property type="match status" value="2"/>
</dbReference>
<evidence type="ECO:0000256" key="2">
    <source>
        <dbReference type="ARBA" id="ARBA00022614"/>
    </source>
</evidence>
<gene>
    <name evidence="10" type="ORF">F3Y22_tig00111941pilonHSYRG00048</name>
</gene>
<evidence type="ECO:0000256" key="3">
    <source>
        <dbReference type="ARBA" id="ARBA00022737"/>
    </source>
</evidence>
<dbReference type="SUPFAM" id="SSF52540">
    <property type="entry name" value="P-loop containing nucleoside triphosphate hydrolases"/>
    <property type="match status" value="1"/>
</dbReference>
<reference evidence="10" key="1">
    <citation type="submission" date="2019-09" db="EMBL/GenBank/DDBJ databases">
        <title>Draft genome information of white flower Hibiscus syriacus.</title>
        <authorList>
            <person name="Kim Y.-M."/>
        </authorList>
    </citation>
    <scope>NUCLEOTIDE SEQUENCE [LARGE SCALE GENOMIC DNA]</scope>
    <source>
        <strain evidence="10">YM2019G1</strain>
    </source>
</reference>
<sequence length="831" mass="94399">MGGIGKTTLARVVYDQTSSHFEGKGFIADVREVAGKLGFVSLQKQLLFQVLSDEGFHFFNVHEGSAIISHRLSHKRVLVVIDDVVNEQHLKCLVGRRNWFCLGSRIIGTTRDEHLLRSYRVDDVYKPTTLNDDDALRLFNLKAFDTLEVLGSFLCGRDATQWRSAIERLEKDSNKEILDKLRISFDGLEEKEKNIFLDIACFFNGEEKDFVIKVLDGCEFFPDIGIDVLVKKSQLTVHEDNKLWMHNLLQEMGRKIVREKCIEEPGKRCRLWEEQDVYDATEGIEGMIIDNKRWESIHTRVLMYDIHIVTRDCFGVLFEANFCSFTYGYIRESKKMLNLNVDALWKMKKLRLLKVLCLLNCDDLKYLSSELRRLDWTGYPLRFLPPSFQLDNLVALLLPYGRIEQLWKANTLLYKLKVLNLRGCQNLIKTPDFTTSPNLEILILEGCIKIVDVHPSIGVLLRLQLLNLRGCKSLRNLPTKIGGCNSLKTLDLSSCHKVENLPENLQQVESLEDLELSGTAIAKPPYFIFRFKNLKALSFNGCKGSSSKFGTNLPSLFQVFQRSMESLPLILHSLSGLTSLTSLKLKDCNLCQGDILSDIFCLSSLITLDLSGNNFVSTPLSFFLLFKLQYLGLSNCKELKHFPGFISTEGVNIDGYSSLELVPNKVCNSVGGPRIRGLHCYRLAESSDVYTLLGRHIKQHVISRKGFDAVKPGSEIPKWFSHQAVDSSIKIPLPNNIQNDSQWMGVSFACVFVDDDASRHEELTCEFDIHHRISVQATCDGSVSWVKKCGVRIVYQKDLEDINEDSDGDESMANGPLINEDSDEEELVDDQ</sequence>
<dbReference type="InterPro" id="IPR027417">
    <property type="entry name" value="P-loop_NTPase"/>
</dbReference>
<evidence type="ECO:0000313" key="10">
    <source>
        <dbReference type="EMBL" id="KAE8671651.1"/>
    </source>
</evidence>
<protein>
    <recommendedName>
        <fullName evidence="1">ADP-ribosyl cyclase/cyclic ADP-ribose hydrolase</fullName>
        <ecNumber evidence="1">3.2.2.6</ecNumber>
    </recommendedName>
</protein>
<name>A0A6A2X8F5_HIBSY</name>
<keyword evidence="11" id="KW-1185">Reference proteome</keyword>
<dbReference type="PRINTS" id="PR00364">
    <property type="entry name" value="DISEASERSIST"/>
</dbReference>
<dbReference type="AlphaFoldDB" id="A0A6A2X8F5"/>